<dbReference type="Proteomes" id="UP000284706">
    <property type="component" value="Unassembled WGS sequence"/>
</dbReference>
<dbReference type="InParanoid" id="A0A409VQN5"/>
<protein>
    <submittedName>
        <fullName evidence="2">Uncharacterized protein</fullName>
    </submittedName>
</protein>
<name>A0A409VQN5_9AGAR</name>
<organism evidence="2 3">
    <name type="scientific">Gymnopilus dilepis</name>
    <dbReference type="NCBI Taxonomy" id="231916"/>
    <lineage>
        <taxon>Eukaryota</taxon>
        <taxon>Fungi</taxon>
        <taxon>Dikarya</taxon>
        <taxon>Basidiomycota</taxon>
        <taxon>Agaricomycotina</taxon>
        <taxon>Agaricomycetes</taxon>
        <taxon>Agaricomycetidae</taxon>
        <taxon>Agaricales</taxon>
        <taxon>Agaricineae</taxon>
        <taxon>Hymenogastraceae</taxon>
        <taxon>Gymnopilus</taxon>
    </lineage>
</organism>
<evidence type="ECO:0000256" key="1">
    <source>
        <dbReference type="SAM" id="MobiDB-lite"/>
    </source>
</evidence>
<dbReference type="AlphaFoldDB" id="A0A409VQN5"/>
<reference evidence="2 3" key="1">
    <citation type="journal article" date="2018" name="Evol. Lett.">
        <title>Horizontal gene cluster transfer increased hallucinogenic mushroom diversity.</title>
        <authorList>
            <person name="Reynolds H.T."/>
            <person name="Vijayakumar V."/>
            <person name="Gluck-Thaler E."/>
            <person name="Korotkin H.B."/>
            <person name="Matheny P.B."/>
            <person name="Slot J.C."/>
        </authorList>
    </citation>
    <scope>NUCLEOTIDE SEQUENCE [LARGE SCALE GENOMIC DNA]</scope>
    <source>
        <strain evidence="2 3">SRW20</strain>
    </source>
</reference>
<sequence>MSNIPFYYTVMPLEVFFDQTNNQNPSKVANPHVFHGYDGGCHQFITSNKVGHAVIIPPEAGGEESTESNASQDGDKSKSND</sequence>
<dbReference type="EMBL" id="NHYE01005593">
    <property type="protein sequence ID" value="PPQ68548.1"/>
    <property type="molecule type" value="Genomic_DNA"/>
</dbReference>
<feature type="region of interest" description="Disordered" evidence="1">
    <location>
        <begin position="57"/>
        <end position="81"/>
    </location>
</feature>
<gene>
    <name evidence="2" type="ORF">CVT26_003357</name>
</gene>
<comment type="caution">
    <text evidence="2">The sequence shown here is derived from an EMBL/GenBank/DDBJ whole genome shotgun (WGS) entry which is preliminary data.</text>
</comment>
<accession>A0A409VQN5</accession>
<evidence type="ECO:0000313" key="2">
    <source>
        <dbReference type="EMBL" id="PPQ68548.1"/>
    </source>
</evidence>
<evidence type="ECO:0000313" key="3">
    <source>
        <dbReference type="Proteomes" id="UP000284706"/>
    </source>
</evidence>
<keyword evidence="3" id="KW-1185">Reference proteome</keyword>
<proteinExistence type="predicted"/>